<gene>
    <name evidence="6" type="ORF">M427DRAFT_96191</name>
</gene>
<dbReference type="GO" id="GO:0006888">
    <property type="term" value="P:endoplasmic reticulum to Golgi vesicle-mediated transport"/>
    <property type="evidence" value="ECO:0007669"/>
    <property type="project" value="EnsemblFungi"/>
</dbReference>
<dbReference type="GO" id="GO:0030134">
    <property type="term" value="C:COPII-coated ER to Golgi transport vesicle"/>
    <property type="evidence" value="ECO:0007669"/>
    <property type="project" value="EnsemblFungi"/>
</dbReference>
<comment type="similarity">
    <text evidence="2">Belongs to the SURF4 family.</text>
</comment>
<proteinExistence type="inferred from homology"/>
<dbReference type="OrthoDB" id="7859621at2759"/>
<evidence type="ECO:0000313" key="6">
    <source>
        <dbReference type="EMBL" id="KXS18172.1"/>
    </source>
</evidence>
<comment type="subcellular location">
    <subcellularLocation>
        <location evidence="1">Membrane</location>
        <topology evidence="1">Multi-pass membrane protein</topology>
    </subcellularLocation>
</comment>
<dbReference type="OMA" id="RHRHFPW"/>
<keyword evidence="4" id="KW-1133">Transmembrane helix</keyword>
<dbReference type="GO" id="GO:0097020">
    <property type="term" value="F:COPII receptor activity"/>
    <property type="evidence" value="ECO:0007669"/>
    <property type="project" value="EnsemblFungi"/>
</dbReference>
<evidence type="ECO:0000256" key="4">
    <source>
        <dbReference type="ARBA" id="ARBA00022989"/>
    </source>
</evidence>
<accession>A0A139AN48</accession>
<keyword evidence="3" id="KW-0812">Transmembrane</keyword>
<dbReference type="Proteomes" id="UP000070544">
    <property type="component" value="Unassembled WGS sequence"/>
</dbReference>
<reference evidence="6 7" key="1">
    <citation type="journal article" date="2015" name="Genome Biol. Evol.">
        <title>Phylogenomic analyses indicate that early fungi evolved digesting cell walls of algal ancestors of land plants.</title>
        <authorList>
            <person name="Chang Y."/>
            <person name="Wang S."/>
            <person name="Sekimoto S."/>
            <person name="Aerts A.L."/>
            <person name="Choi C."/>
            <person name="Clum A."/>
            <person name="LaButti K.M."/>
            <person name="Lindquist E.A."/>
            <person name="Yee Ngan C."/>
            <person name="Ohm R.A."/>
            <person name="Salamov A.A."/>
            <person name="Grigoriev I.V."/>
            <person name="Spatafora J.W."/>
            <person name="Berbee M.L."/>
        </authorList>
    </citation>
    <scope>NUCLEOTIDE SEQUENCE [LARGE SCALE GENOMIC DNA]</scope>
    <source>
        <strain evidence="6 7">JEL478</strain>
    </source>
</reference>
<organism evidence="6 7">
    <name type="scientific">Gonapodya prolifera (strain JEL478)</name>
    <name type="common">Monoblepharis prolifera</name>
    <dbReference type="NCBI Taxonomy" id="1344416"/>
    <lineage>
        <taxon>Eukaryota</taxon>
        <taxon>Fungi</taxon>
        <taxon>Fungi incertae sedis</taxon>
        <taxon>Chytridiomycota</taxon>
        <taxon>Chytridiomycota incertae sedis</taxon>
        <taxon>Monoblepharidomycetes</taxon>
        <taxon>Monoblepharidales</taxon>
        <taxon>Gonapodyaceae</taxon>
        <taxon>Gonapodya</taxon>
    </lineage>
</organism>
<dbReference type="Pfam" id="PF02077">
    <property type="entry name" value="SURF4"/>
    <property type="match status" value="1"/>
</dbReference>
<evidence type="ECO:0000256" key="2">
    <source>
        <dbReference type="ARBA" id="ARBA00006945"/>
    </source>
</evidence>
<protein>
    <submittedName>
        <fullName evidence="6">SURF4-domain-containing protein</fullName>
    </submittedName>
</protein>
<evidence type="ECO:0000313" key="7">
    <source>
        <dbReference type="Proteomes" id="UP000070544"/>
    </source>
</evidence>
<dbReference type="InterPro" id="IPR002995">
    <property type="entry name" value="Surf4"/>
</dbReference>
<evidence type="ECO:0000256" key="5">
    <source>
        <dbReference type="ARBA" id="ARBA00023136"/>
    </source>
</evidence>
<dbReference type="STRING" id="1344416.A0A139AN48"/>
<sequence length="308" mass="34539">MQSATSLPGSQGLVTPTGEVKKYIDWFENLTDAASGLLKPYLPGIARFLLVVTFLEDSARISWQWSDQRTYLERHRGFYWGFSHVFLFANVLTMLVCSALAVMKRHSELAVGGLFGVIVAQSLGYGLILDANFFFRNLSVAGGLLMLLADAWNTRKNKSILASLPFAENLSDTDRTKYIMLSGRLLLVFLFLSFVFGGKEWSVLRVVVAVLGLVGVVMVVVGFKTRWSAWFLITVLSISNVVLNNWWSLHHNHPQRDFLQYDFFQTLSIVGGFLLLVQMGPGGLSVDEKVRMMFPAPLCDNIFIECSF</sequence>
<dbReference type="GO" id="GO:0016020">
    <property type="term" value="C:membrane"/>
    <property type="evidence" value="ECO:0007669"/>
    <property type="project" value="UniProtKB-SubCell"/>
</dbReference>
<name>A0A139AN48_GONPJ</name>
<dbReference type="EMBL" id="KQ965743">
    <property type="protein sequence ID" value="KXS18172.1"/>
    <property type="molecule type" value="Genomic_DNA"/>
</dbReference>
<evidence type="ECO:0000256" key="1">
    <source>
        <dbReference type="ARBA" id="ARBA00004141"/>
    </source>
</evidence>
<dbReference type="AlphaFoldDB" id="A0A139AN48"/>
<keyword evidence="7" id="KW-1185">Reference proteome</keyword>
<keyword evidence="5" id="KW-0472">Membrane</keyword>
<evidence type="ECO:0000256" key="3">
    <source>
        <dbReference type="ARBA" id="ARBA00022692"/>
    </source>
</evidence>